<dbReference type="PROSITE" id="PS51918">
    <property type="entry name" value="RADICAL_SAM"/>
    <property type="match status" value="1"/>
</dbReference>
<keyword evidence="3" id="KW-0949">S-adenosyl-L-methionine</keyword>
<sequence length="388" mass="45273">MVTESCNLRCKYCLYSGEYNNNRTHDYFKMQTGTAKEAVFKYLASVTKIKQDKPFVIPMIGFYGGEPLLNYQLIKEIVDYAKEVYEGKIYFNITTNATLLTKEKIRFFIENNFFLSISLNGYKEENDRMRVFANNKGTFEVIMSKLRFIKENYPDYFRTKLQIIDVFDIGTDLYKLKDFYQSNELVKNKISILLQVSDVGTDWYDQYTEKDKERFNNQIHTLREEFKEKVIAGEKLDPLSRLLFALPLYEIINRPVNAPLKELKPEFLPFTGTCVPGTKVAVDTKGVLHSCEKVNDKMPIGTVRGWIDIDKIAESLEEYNQYMGTQCVNCPIQRLCPTCFRNFIDNEGGFDRKLSKPCKEFINEKKNAFKTTYTLLEQGIKLDDILNM</sequence>
<dbReference type="GO" id="GO:0051539">
    <property type="term" value="F:4 iron, 4 sulfur cluster binding"/>
    <property type="evidence" value="ECO:0007669"/>
    <property type="project" value="UniProtKB-KW"/>
</dbReference>
<organism evidence="9 10">
    <name type="scientific">Bacillus thuringiensis serovar vazensis</name>
    <dbReference type="NCBI Taxonomy" id="180867"/>
    <lineage>
        <taxon>Bacteria</taxon>
        <taxon>Bacillati</taxon>
        <taxon>Bacillota</taxon>
        <taxon>Bacilli</taxon>
        <taxon>Bacillales</taxon>
        <taxon>Bacillaceae</taxon>
        <taxon>Bacillus</taxon>
        <taxon>Bacillus cereus group</taxon>
    </lineage>
</organism>
<dbReference type="EMBL" id="NFDQ01000062">
    <property type="protein sequence ID" value="OTY74950.1"/>
    <property type="molecule type" value="Genomic_DNA"/>
</dbReference>
<keyword evidence="6" id="KW-0411">Iron-sulfur</keyword>
<evidence type="ECO:0000259" key="8">
    <source>
        <dbReference type="PROSITE" id="PS51918"/>
    </source>
</evidence>
<evidence type="ECO:0000256" key="3">
    <source>
        <dbReference type="ARBA" id="ARBA00022691"/>
    </source>
</evidence>
<gene>
    <name evidence="9" type="ORF">BK749_14725</name>
</gene>
<evidence type="ECO:0000256" key="1">
    <source>
        <dbReference type="ARBA" id="ARBA00001966"/>
    </source>
</evidence>
<comment type="similarity">
    <text evidence="7">Belongs to the radical SAM superfamily. Anaerobic sulfatase-maturating enzyme family.</text>
</comment>
<dbReference type="InterPro" id="IPR013785">
    <property type="entry name" value="Aldolase_TIM"/>
</dbReference>
<feature type="domain" description="Radical SAM core" evidence="8">
    <location>
        <begin position="1"/>
        <end position="229"/>
    </location>
</feature>
<evidence type="ECO:0000256" key="2">
    <source>
        <dbReference type="ARBA" id="ARBA00022485"/>
    </source>
</evidence>
<dbReference type="SFLD" id="SFLDG01384">
    <property type="entry name" value="thioether_bond_formation_requi"/>
    <property type="match status" value="1"/>
</dbReference>
<dbReference type="PANTHER" id="PTHR43273">
    <property type="entry name" value="ANAEROBIC SULFATASE-MATURATING ENZYME HOMOLOG ASLB-RELATED"/>
    <property type="match status" value="1"/>
</dbReference>
<dbReference type="InterPro" id="IPR023867">
    <property type="entry name" value="Sulphatase_maturase_rSAM"/>
</dbReference>
<comment type="caution">
    <text evidence="9">The sequence shown here is derived from an EMBL/GenBank/DDBJ whole genome shotgun (WGS) entry which is preliminary data.</text>
</comment>
<evidence type="ECO:0000256" key="6">
    <source>
        <dbReference type="ARBA" id="ARBA00023014"/>
    </source>
</evidence>
<dbReference type="SFLD" id="SFLDG01067">
    <property type="entry name" value="SPASM/twitch_domain_containing"/>
    <property type="match status" value="1"/>
</dbReference>
<dbReference type="Pfam" id="PF04055">
    <property type="entry name" value="Radical_SAM"/>
    <property type="match status" value="1"/>
</dbReference>
<dbReference type="InterPro" id="IPR007197">
    <property type="entry name" value="rSAM"/>
</dbReference>
<dbReference type="PROSITE" id="PS01305">
    <property type="entry name" value="MOAA_NIFB_PQQE"/>
    <property type="match status" value="1"/>
</dbReference>
<dbReference type="SFLD" id="SFLDS00029">
    <property type="entry name" value="Radical_SAM"/>
    <property type="match status" value="1"/>
</dbReference>
<reference evidence="9 10" key="1">
    <citation type="submission" date="2016-10" db="EMBL/GenBank/DDBJ databases">
        <title>Comparative genomics of Bacillus thuringiensis reveals a path to pathogens against multiple invertebrate hosts.</title>
        <authorList>
            <person name="Zheng J."/>
            <person name="Gao Q."/>
            <person name="Liu H."/>
            <person name="Peng D."/>
            <person name="Ruan L."/>
            <person name="Sun M."/>
        </authorList>
    </citation>
    <scope>NUCLEOTIDE SEQUENCE [LARGE SCALE GENOMIC DNA]</scope>
    <source>
        <strain evidence="9">BGSC 4CE1</strain>
    </source>
</reference>
<dbReference type="Proteomes" id="UP000194911">
    <property type="component" value="Unassembled WGS sequence"/>
</dbReference>
<dbReference type="InterPro" id="IPR000385">
    <property type="entry name" value="MoaA_NifB_PqqE_Fe-S-bd_CS"/>
</dbReference>
<dbReference type="CDD" id="cd01335">
    <property type="entry name" value="Radical_SAM"/>
    <property type="match status" value="1"/>
</dbReference>
<keyword evidence="5" id="KW-0408">Iron</keyword>
<dbReference type="GO" id="GO:0016491">
    <property type="term" value="F:oxidoreductase activity"/>
    <property type="evidence" value="ECO:0007669"/>
    <property type="project" value="InterPro"/>
</dbReference>
<dbReference type="PANTHER" id="PTHR43273:SF3">
    <property type="entry name" value="ANAEROBIC SULFATASE-MATURATING ENZYME HOMOLOG ASLB-RELATED"/>
    <property type="match status" value="1"/>
</dbReference>
<proteinExistence type="inferred from homology"/>
<comment type="cofactor">
    <cofactor evidence="1">
        <name>[4Fe-4S] cluster</name>
        <dbReference type="ChEBI" id="CHEBI:49883"/>
    </cofactor>
</comment>
<evidence type="ECO:0000313" key="9">
    <source>
        <dbReference type="EMBL" id="OTY74950.1"/>
    </source>
</evidence>
<evidence type="ECO:0000256" key="5">
    <source>
        <dbReference type="ARBA" id="ARBA00023004"/>
    </source>
</evidence>
<keyword evidence="4" id="KW-0479">Metal-binding</keyword>
<dbReference type="Gene3D" id="3.20.20.70">
    <property type="entry name" value="Aldolase class I"/>
    <property type="match status" value="1"/>
</dbReference>
<evidence type="ECO:0000256" key="7">
    <source>
        <dbReference type="ARBA" id="ARBA00023601"/>
    </source>
</evidence>
<keyword evidence="2" id="KW-0004">4Fe-4S</keyword>
<dbReference type="AlphaFoldDB" id="A0A243CVQ9"/>
<evidence type="ECO:0000313" key="10">
    <source>
        <dbReference type="Proteomes" id="UP000194911"/>
    </source>
</evidence>
<dbReference type="GO" id="GO:0046872">
    <property type="term" value="F:metal ion binding"/>
    <property type="evidence" value="ECO:0007669"/>
    <property type="project" value="UniProtKB-KW"/>
</dbReference>
<protein>
    <submittedName>
        <fullName evidence="9">Radical SAM protein</fullName>
    </submittedName>
</protein>
<dbReference type="SFLD" id="SFLDG01386">
    <property type="entry name" value="main_SPASM_domain-containing"/>
    <property type="match status" value="1"/>
</dbReference>
<accession>A0A243CVQ9</accession>
<evidence type="ECO:0000256" key="4">
    <source>
        <dbReference type="ARBA" id="ARBA00022723"/>
    </source>
</evidence>
<dbReference type="InterPro" id="IPR058240">
    <property type="entry name" value="rSAM_sf"/>
</dbReference>
<dbReference type="SUPFAM" id="SSF102114">
    <property type="entry name" value="Radical SAM enzymes"/>
    <property type="match status" value="1"/>
</dbReference>
<name>A0A243CVQ9_BACTU</name>